<feature type="signal peptide" evidence="1">
    <location>
        <begin position="1"/>
        <end position="26"/>
    </location>
</feature>
<evidence type="ECO:0000313" key="4">
    <source>
        <dbReference type="Proteomes" id="UP001187531"/>
    </source>
</evidence>
<protein>
    <recommendedName>
        <fullName evidence="2">DUF4789 domain-containing protein</fullName>
    </recommendedName>
</protein>
<dbReference type="EMBL" id="JAVRJZ010000002">
    <property type="protein sequence ID" value="KAK2726521.1"/>
    <property type="molecule type" value="Genomic_DNA"/>
</dbReference>
<dbReference type="Proteomes" id="UP001187531">
    <property type="component" value="Unassembled WGS sequence"/>
</dbReference>
<comment type="caution">
    <text evidence="3">The sequence shown here is derived from an EMBL/GenBank/DDBJ whole genome shotgun (WGS) entry which is preliminary data.</text>
</comment>
<sequence length="259" mass="29798">MKQIFWPSFFAIIYNVLFQSLQEAEGKSSISRQVTRTCSGKTVYLPKLRACAPALQSQLCSSKNFWLVLDERRGYGICKRRLCSILDEEEEECKLKARRNIDVLKCPEGQGLKYTVYGDTVCDCKSEFTKWRDQNCYKMYRRGPCKENEYLSPVIFENLFGQFFAYAECTTNICKENEVYVNLNKLFSEDHIERKFGCIDLDSEDTCDGLGVYFDEKTFEPVCNSIAIKAAFTAPELSCPQGEIRISSGQCVRPTRRFG</sequence>
<gene>
    <name evidence="3" type="ORF">QYM36_000823</name>
</gene>
<feature type="domain" description="DUF4789" evidence="2">
    <location>
        <begin position="105"/>
        <end position="207"/>
    </location>
</feature>
<name>A0AA88LJW2_ARTSF</name>
<dbReference type="InterPro" id="IPR031993">
    <property type="entry name" value="DUF4789"/>
</dbReference>
<dbReference type="PANTHER" id="PTHR21177:SF7">
    <property type="entry name" value="GH11627P"/>
    <property type="match status" value="1"/>
</dbReference>
<evidence type="ECO:0000313" key="3">
    <source>
        <dbReference type="EMBL" id="KAK2726521.1"/>
    </source>
</evidence>
<feature type="chain" id="PRO_5041644140" description="DUF4789 domain-containing protein" evidence="1">
    <location>
        <begin position="27"/>
        <end position="259"/>
    </location>
</feature>
<evidence type="ECO:0000259" key="2">
    <source>
        <dbReference type="Pfam" id="PF16033"/>
    </source>
</evidence>
<keyword evidence="1" id="KW-0732">Signal</keyword>
<reference evidence="3" key="1">
    <citation type="submission" date="2023-07" db="EMBL/GenBank/DDBJ databases">
        <title>Chromosome-level genome assembly of Artemia franciscana.</title>
        <authorList>
            <person name="Jo E."/>
        </authorList>
    </citation>
    <scope>NUCLEOTIDE SEQUENCE</scope>
    <source>
        <tissue evidence="3">Whole body</tissue>
    </source>
</reference>
<dbReference type="PANTHER" id="PTHR21177">
    <property type="entry name" value="IP06524P-RELATED"/>
    <property type="match status" value="1"/>
</dbReference>
<dbReference type="Pfam" id="PF16033">
    <property type="entry name" value="DUF4789"/>
    <property type="match status" value="1"/>
</dbReference>
<keyword evidence="4" id="KW-1185">Reference proteome</keyword>
<dbReference type="AlphaFoldDB" id="A0AA88LJW2"/>
<accession>A0AA88LJW2</accession>
<proteinExistence type="predicted"/>
<organism evidence="3 4">
    <name type="scientific">Artemia franciscana</name>
    <name type="common">Brine shrimp</name>
    <name type="synonym">Artemia sanfranciscana</name>
    <dbReference type="NCBI Taxonomy" id="6661"/>
    <lineage>
        <taxon>Eukaryota</taxon>
        <taxon>Metazoa</taxon>
        <taxon>Ecdysozoa</taxon>
        <taxon>Arthropoda</taxon>
        <taxon>Crustacea</taxon>
        <taxon>Branchiopoda</taxon>
        <taxon>Anostraca</taxon>
        <taxon>Artemiidae</taxon>
        <taxon>Artemia</taxon>
    </lineage>
</organism>
<evidence type="ECO:0000256" key="1">
    <source>
        <dbReference type="SAM" id="SignalP"/>
    </source>
</evidence>